<dbReference type="EMBL" id="HBNR01063941">
    <property type="protein sequence ID" value="CAE4634762.1"/>
    <property type="molecule type" value="Transcribed_RNA"/>
</dbReference>
<dbReference type="PROSITE" id="PS50222">
    <property type="entry name" value="EF_HAND_2"/>
    <property type="match status" value="2"/>
</dbReference>
<dbReference type="Pfam" id="PF13499">
    <property type="entry name" value="EF-hand_7"/>
    <property type="match status" value="1"/>
</dbReference>
<evidence type="ECO:0000256" key="1">
    <source>
        <dbReference type="ARBA" id="ARBA00022723"/>
    </source>
</evidence>
<accession>A0A7S4S643</accession>
<dbReference type="InterPro" id="IPR018247">
    <property type="entry name" value="EF_Hand_1_Ca_BS"/>
</dbReference>
<feature type="domain" description="EF-hand" evidence="4">
    <location>
        <begin position="11"/>
        <end position="46"/>
    </location>
</feature>
<dbReference type="PANTHER" id="PTHR10891">
    <property type="entry name" value="EF-HAND CALCIUM-BINDING DOMAIN CONTAINING PROTEIN"/>
    <property type="match status" value="1"/>
</dbReference>
<protein>
    <recommendedName>
        <fullName evidence="4">EF-hand domain-containing protein</fullName>
    </recommendedName>
</protein>
<dbReference type="InterPro" id="IPR039647">
    <property type="entry name" value="EF_hand_pair_protein_CML-like"/>
</dbReference>
<organism evidence="5">
    <name type="scientific">Alexandrium monilatum</name>
    <dbReference type="NCBI Taxonomy" id="311494"/>
    <lineage>
        <taxon>Eukaryota</taxon>
        <taxon>Sar</taxon>
        <taxon>Alveolata</taxon>
        <taxon>Dinophyceae</taxon>
        <taxon>Gonyaulacales</taxon>
        <taxon>Pyrocystaceae</taxon>
        <taxon>Alexandrium</taxon>
    </lineage>
</organism>
<dbReference type="SMART" id="SM00054">
    <property type="entry name" value="EFh"/>
    <property type="match status" value="2"/>
</dbReference>
<reference evidence="5" key="1">
    <citation type="submission" date="2021-01" db="EMBL/GenBank/DDBJ databases">
        <authorList>
            <person name="Corre E."/>
            <person name="Pelletier E."/>
            <person name="Niang G."/>
            <person name="Scheremetjew M."/>
            <person name="Finn R."/>
            <person name="Kale V."/>
            <person name="Holt S."/>
            <person name="Cochrane G."/>
            <person name="Meng A."/>
            <person name="Brown T."/>
            <person name="Cohen L."/>
        </authorList>
    </citation>
    <scope>NUCLEOTIDE SEQUENCE</scope>
    <source>
        <strain evidence="5">CCMP3105</strain>
    </source>
</reference>
<feature type="domain" description="EF-hand" evidence="4">
    <location>
        <begin position="49"/>
        <end position="80"/>
    </location>
</feature>
<dbReference type="AlphaFoldDB" id="A0A7S4S643"/>
<evidence type="ECO:0000256" key="2">
    <source>
        <dbReference type="ARBA" id="ARBA00022737"/>
    </source>
</evidence>
<evidence type="ECO:0000313" key="5">
    <source>
        <dbReference type="EMBL" id="CAE4634762.1"/>
    </source>
</evidence>
<dbReference type="Gene3D" id="1.10.238.10">
    <property type="entry name" value="EF-hand"/>
    <property type="match status" value="1"/>
</dbReference>
<dbReference type="PROSITE" id="PS00018">
    <property type="entry name" value="EF_HAND_1"/>
    <property type="match status" value="2"/>
</dbReference>
<evidence type="ECO:0000259" key="4">
    <source>
        <dbReference type="PROSITE" id="PS50222"/>
    </source>
</evidence>
<dbReference type="CDD" id="cd00051">
    <property type="entry name" value="EFh"/>
    <property type="match status" value="1"/>
</dbReference>
<dbReference type="GO" id="GO:0005509">
    <property type="term" value="F:calcium ion binding"/>
    <property type="evidence" value="ECO:0007669"/>
    <property type="project" value="InterPro"/>
</dbReference>
<name>A0A7S4S643_9DINO</name>
<dbReference type="InterPro" id="IPR011992">
    <property type="entry name" value="EF-hand-dom_pair"/>
</dbReference>
<sequence>MSSVQTVDKAEHSKKLKELFRRFDVNGDGAIDRGELTRVLEMCGVPVMDINALIDCVDRNGDGVVQYDEFIDWIMSGDDIGTDQLDNVLDGQFTTELKLPSPCDSGLEDNCVYFDVGHIIEFPTSQISVALLGIYDSFYIGVNRVRLRDARGRFLNFTVATVDGRPSSEERQLQQQGEPWQRFCAGGGHGGWWAVAGEEHELTLRLPQRVLLASIGLWCVNQGACPKVMRVTDADPANQGRSKAAWSKDRSFSLGGLPAGTSTMLHEGKATSIGDIAVRLNRGELRCARGFASFYPALPAGGPCLLHPRAVQPEPLQARGQHRDESRHAAAGDTRVARAELQAEVLNTGRQLVDDRMDAGVGEVGVDRMDADGGEAHTRRYGLHAQGL</sequence>
<keyword evidence="2" id="KW-0677">Repeat</keyword>
<dbReference type="InterPro" id="IPR002048">
    <property type="entry name" value="EF_hand_dom"/>
</dbReference>
<dbReference type="SUPFAM" id="SSF47473">
    <property type="entry name" value="EF-hand"/>
    <property type="match status" value="1"/>
</dbReference>
<keyword evidence="3" id="KW-0106">Calcium</keyword>
<gene>
    <name evidence="5" type="ORF">AMON00008_LOCUS45130</name>
</gene>
<evidence type="ECO:0000256" key="3">
    <source>
        <dbReference type="ARBA" id="ARBA00022837"/>
    </source>
</evidence>
<proteinExistence type="predicted"/>
<keyword evidence="1" id="KW-0479">Metal-binding</keyword>